<sequence>MKKLILNLCVFSGLLLGTTSEAADKAKVVFISGKPSHGRLAHEHRAGNMILAKGLNESGLPIEAVVVPHYGYPKDESILNGADTIVVFCTGHGGHVLNPKLKQFDALMKKGIGVVMIHWATEAIKGDPGNKFLEWMGGFCDLNWSVNPHWTPNFKAQKHPIWNGVKPFSVNDEWYYHMRFVKDLKGVTPILTDVPLAKTLKRPDGARSGNPAVRKAVGNGESQHVAWAYERPDGARGFGFTGGHVHMNWQHDDNRKLMLNAILWTANVEIPKGGVPSKTPSKEEMHSNLD</sequence>
<evidence type="ECO:0000259" key="1">
    <source>
        <dbReference type="Pfam" id="PF06283"/>
    </source>
</evidence>
<dbReference type="InterPro" id="IPR029062">
    <property type="entry name" value="Class_I_gatase-like"/>
</dbReference>
<gene>
    <name evidence="2" type="ORF">METZ01_LOCUS205657</name>
</gene>
<dbReference type="SUPFAM" id="SSF52317">
    <property type="entry name" value="Class I glutamine amidotransferase-like"/>
    <property type="match status" value="1"/>
</dbReference>
<accession>A0A382ES42</accession>
<dbReference type="EMBL" id="UINC01045714">
    <property type="protein sequence ID" value="SVB52803.1"/>
    <property type="molecule type" value="Genomic_DNA"/>
</dbReference>
<dbReference type="AlphaFoldDB" id="A0A382ES42"/>
<dbReference type="Gene3D" id="3.40.50.880">
    <property type="match status" value="1"/>
</dbReference>
<dbReference type="Pfam" id="PF06283">
    <property type="entry name" value="ThuA"/>
    <property type="match status" value="1"/>
</dbReference>
<evidence type="ECO:0000313" key="2">
    <source>
        <dbReference type="EMBL" id="SVB52803.1"/>
    </source>
</evidence>
<reference evidence="2" key="1">
    <citation type="submission" date="2018-05" db="EMBL/GenBank/DDBJ databases">
        <authorList>
            <person name="Lanie J.A."/>
            <person name="Ng W.-L."/>
            <person name="Kazmierczak K.M."/>
            <person name="Andrzejewski T.M."/>
            <person name="Davidsen T.M."/>
            <person name="Wayne K.J."/>
            <person name="Tettelin H."/>
            <person name="Glass J.I."/>
            <person name="Rusch D."/>
            <person name="Podicherti R."/>
            <person name="Tsui H.-C.T."/>
            <person name="Winkler M.E."/>
        </authorList>
    </citation>
    <scope>NUCLEOTIDE SEQUENCE</scope>
</reference>
<feature type="domain" description="ThuA-like" evidence="1">
    <location>
        <begin position="77"/>
        <end position="265"/>
    </location>
</feature>
<proteinExistence type="predicted"/>
<dbReference type="InterPro" id="IPR029010">
    <property type="entry name" value="ThuA-like"/>
</dbReference>
<name>A0A382ES42_9ZZZZ</name>
<protein>
    <recommendedName>
        <fullName evidence="1">ThuA-like domain-containing protein</fullName>
    </recommendedName>
</protein>
<organism evidence="2">
    <name type="scientific">marine metagenome</name>
    <dbReference type="NCBI Taxonomy" id="408172"/>
    <lineage>
        <taxon>unclassified sequences</taxon>
        <taxon>metagenomes</taxon>
        <taxon>ecological metagenomes</taxon>
    </lineage>
</organism>